<dbReference type="Gene3D" id="3.40.50.720">
    <property type="entry name" value="NAD(P)-binding Rossmann-like Domain"/>
    <property type="match status" value="1"/>
</dbReference>
<dbReference type="InterPro" id="IPR036291">
    <property type="entry name" value="NAD(P)-bd_dom_sf"/>
</dbReference>
<dbReference type="AlphaFoldDB" id="A0A7D4U891"/>
<evidence type="ECO:0000259" key="1">
    <source>
        <dbReference type="Pfam" id="PF10727"/>
    </source>
</evidence>
<evidence type="ECO:0000259" key="2">
    <source>
        <dbReference type="Pfam" id="PF10728"/>
    </source>
</evidence>
<proteinExistence type="predicted"/>
<reference evidence="3 4" key="1">
    <citation type="submission" date="2020-05" db="EMBL/GenBank/DDBJ databases">
        <title>Aquirufa sp. strain 15G-AUS-rot a new Aquirufa species.</title>
        <authorList>
            <person name="Pitt A."/>
            <person name="Hahn M.W."/>
        </authorList>
    </citation>
    <scope>NUCLEOTIDE SEQUENCE [LARGE SCALE GENOMIC DNA]</scope>
    <source>
        <strain evidence="3 4">15G-AUS-rot</strain>
    </source>
</reference>
<protein>
    <submittedName>
        <fullName evidence="3">DUF2520 domain-containing protein</fullName>
    </submittedName>
</protein>
<dbReference type="SUPFAM" id="SSF51735">
    <property type="entry name" value="NAD(P)-binding Rossmann-fold domains"/>
    <property type="match status" value="1"/>
</dbReference>
<organism evidence="3 4">
    <name type="scientific">Aquiluna borgnonia</name>
    <dbReference type="NCBI Taxonomy" id="2499157"/>
    <lineage>
        <taxon>Bacteria</taxon>
        <taxon>Bacillati</taxon>
        <taxon>Actinomycetota</taxon>
        <taxon>Actinomycetes</taxon>
        <taxon>Micrococcales</taxon>
        <taxon>Microbacteriaceae</taxon>
        <taxon>Luna cluster</taxon>
        <taxon>Luna-1 subcluster</taxon>
        <taxon>Aquiluna</taxon>
    </lineage>
</organism>
<dbReference type="InterPro" id="IPR018931">
    <property type="entry name" value="DUF2520"/>
</dbReference>
<dbReference type="InterPro" id="IPR019665">
    <property type="entry name" value="OxRdtase/DH_put_Rossmann_dom"/>
</dbReference>
<evidence type="ECO:0000313" key="3">
    <source>
        <dbReference type="EMBL" id="QKJ25796.1"/>
    </source>
</evidence>
<dbReference type="EMBL" id="CP054056">
    <property type="protein sequence ID" value="QKJ25796.1"/>
    <property type="molecule type" value="Genomic_DNA"/>
</dbReference>
<keyword evidence="4" id="KW-1185">Reference proteome</keyword>
<dbReference type="Pfam" id="PF10728">
    <property type="entry name" value="DUF2520"/>
    <property type="match status" value="1"/>
</dbReference>
<feature type="domain" description="DUF2520" evidence="2">
    <location>
        <begin position="135"/>
        <end position="219"/>
    </location>
</feature>
<evidence type="ECO:0000313" key="4">
    <source>
        <dbReference type="Proteomes" id="UP000501003"/>
    </source>
</evidence>
<feature type="domain" description="Putative oxidoreductase/dehydrogenase Rossmann-like" evidence="1">
    <location>
        <begin position="2"/>
        <end position="117"/>
    </location>
</feature>
<dbReference type="KEGG" id="aqg:HRU87_06465"/>
<accession>A0A7D4U891</accession>
<dbReference type="Proteomes" id="UP000501003">
    <property type="component" value="Chromosome"/>
</dbReference>
<dbReference type="PANTHER" id="PTHR40459:SF1">
    <property type="entry name" value="CONSERVED HYPOTHETICAL ALANINE AND LEUCINE RICH PROTEIN"/>
    <property type="match status" value="1"/>
</dbReference>
<dbReference type="PANTHER" id="PTHR40459">
    <property type="entry name" value="CONSERVED HYPOTHETICAL ALANINE AND LEUCINE RICH PROTEIN"/>
    <property type="match status" value="1"/>
</dbReference>
<sequence>MRVGVIGSEPVGPVLAKAWAQAGHELIGAAVEGTEAIERIETLLPDLPIASMAAVAEDAELVLLAVPNSDVQLVCEGLTDLGLFGPRKIVVHVSPLSGYEVLAAAGLRGAVPIALHPVMHFTGTSMDLLVLKNTTIAVSAPEPLLPIAQALAIELGGEPFVILESQRAAYAEAYEVASSFSSLVVQQAVGILADAGVSQPANLIGPVVRSAVEKALYQPAPRLDAGDALA</sequence>
<gene>
    <name evidence="3" type="ORF">HRU87_06465</name>
</gene>
<dbReference type="Pfam" id="PF10727">
    <property type="entry name" value="Rossmann-like"/>
    <property type="match status" value="1"/>
</dbReference>
<name>A0A7D4U891_9MICO</name>